<proteinExistence type="predicted"/>
<evidence type="ECO:0000313" key="2">
    <source>
        <dbReference type="Proteomes" id="UP000296049"/>
    </source>
</evidence>
<evidence type="ECO:0000313" key="1">
    <source>
        <dbReference type="EMBL" id="EOB06234.1"/>
    </source>
</evidence>
<dbReference type="EMBL" id="KB742629">
    <property type="protein sequence ID" value="EOB06234.1"/>
    <property type="molecule type" value="Genomic_DNA"/>
</dbReference>
<sequence length="81" mass="9025">MSLRITLCLAIVVAKTPDVQKWMLNLAAGSRSPERWECSHIVEGIYKDNTAVNDIPQKPPSARTVNEQADFHCTGQEYAPL</sequence>
<name>R0LKK7_ANAPL</name>
<organism evidence="1 2">
    <name type="scientific">Anas platyrhynchos</name>
    <name type="common">Mallard</name>
    <name type="synonym">Anas boschas</name>
    <dbReference type="NCBI Taxonomy" id="8839"/>
    <lineage>
        <taxon>Eukaryota</taxon>
        <taxon>Metazoa</taxon>
        <taxon>Chordata</taxon>
        <taxon>Craniata</taxon>
        <taxon>Vertebrata</taxon>
        <taxon>Euteleostomi</taxon>
        <taxon>Archelosauria</taxon>
        <taxon>Archosauria</taxon>
        <taxon>Dinosauria</taxon>
        <taxon>Saurischia</taxon>
        <taxon>Theropoda</taxon>
        <taxon>Coelurosauria</taxon>
        <taxon>Aves</taxon>
        <taxon>Neognathae</taxon>
        <taxon>Galloanserae</taxon>
        <taxon>Anseriformes</taxon>
        <taxon>Anatidae</taxon>
        <taxon>Anatinae</taxon>
        <taxon>Anas</taxon>
    </lineage>
</organism>
<protein>
    <submittedName>
        <fullName evidence="1">Uncharacterized protein</fullName>
    </submittedName>
</protein>
<dbReference type="Proteomes" id="UP000296049">
    <property type="component" value="Unassembled WGS sequence"/>
</dbReference>
<gene>
    <name evidence="1" type="ORF">Anapl_01268</name>
</gene>
<accession>R0LKK7</accession>
<dbReference type="AlphaFoldDB" id="R0LKK7"/>
<keyword evidence="2" id="KW-1185">Reference proteome</keyword>
<reference evidence="2" key="1">
    <citation type="journal article" date="2013" name="Nat. Genet.">
        <title>The duck genome and transcriptome provide insight into an avian influenza virus reservoir species.</title>
        <authorList>
            <person name="Huang Y."/>
            <person name="Li Y."/>
            <person name="Burt D.W."/>
            <person name="Chen H."/>
            <person name="Zhang Y."/>
            <person name="Qian W."/>
            <person name="Kim H."/>
            <person name="Gan S."/>
            <person name="Zhao Y."/>
            <person name="Li J."/>
            <person name="Yi K."/>
            <person name="Feng H."/>
            <person name="Zhu P."/>
            <person name="Li B."/>
            <person name="Liu Q."/>
            <person name="Fairley S."/>
            <person name="Magor K.E."/>
            <person name="Du Z."/>
            <person name="Hu X."/>
            <person name="Goodman L."/>
            <person name="Tafer H."/>
            <person name="Vignal A."/>
            <person name="Lee T."/>
            <person name="Kim K.W."/>
            <person name="Sheng Z."/>
            <person name="An Y."/>
            <person name="Searle S."/>
            <person name="Herrero J."/>
            <person name="Groenen M.A."/>
            <person name="Crooijmans R.P."/>
            <person name="Faraut T."/>
            <person name="Cai Q."/>
            <person name="Webster R.G."/>
            <person name="Aldridge J.R."/>
            <person name="Warren W.C."/>
            <person name="Bartschat S."/>
            <person name="Kehr S."/>
            <person name="Marz M."/>
            <person name="Stadler P.F."/>
            <person name="Smith J."/>
            <person name="Kraus R.H."/>
            <person name="Zhao Y."/>
            <person name="Ren L."/>
            <person name="Fei J."/>
            <person name="Morisson M."/>
            <person name="Kaiser P."/>
            <person name="Griffin D.K."/>
            <person name="Rao M."/>
            <person name="Pitel F."/>
            <person name="Wang J."/>
            <person name="Li N."/>
        </authorList>
    </citation>
    <scope>NUCLEOTIDE SEQUENCE [LARGE SCALE GENOMIC DNA]</scope>
</reference>